<dbReference type="PANTHER" id="PTHR43777:SF1">
    <property type="entry name" value="MOLYBDENUM COFACTOR CYTIDYLYLTRANSFERASE"/>
    <property type="match status" value="1"/>
</dbReference>
<feature type="domain" description="MobA-like NTP transferase" evidence="1">
    <location>
        <begin position="6"/>
        <end position="181"/>
    </location>
</feature>
<reference evidence="3" key="2">
    <citation type="submission" date="2020-02" db="EMBL/GenBank/DDBJ databases">
        <authorList>
            <person name="Littmann E."/>
            <person name="Sorbara M."/>
        </authorList>
    </citation>
    <scope>NUCLEOTIDE SEQUENCE</scope>
    <source>
        <strain evidence="3">MSK.17.11</strain>
        <strain evidence="2">MSK.17.38</strain>
    </source>
</reference>
<dbReference type="Proteomes" id="UP000528555">
    <property type="component" value="Unassembled WGS sequence"/>
</dbReference>
<dbReference type="GO" id="GO:0016779">
    <property type="term" value="F:nucleotidyltransferase activity"/>
    <property type="evidence" value="ECO:0007669"/>
    <property type="project" value="UniProtKB-ARBA"/>
</dbReference>
<evidence type="ECO:0000313" key="5">
    <source>
        <dbReference type="Proteomes" id="UP000701680"/>
    </source>
</evidence>
<evidence type="ECO:0000259" key="1">
    <source>
        <dbReference type="Pfam" id="PF12804"/>
    </source>
</evidence>
<evidence type="ECO:0000313" key="4">
    <source>
        <dbReference type="Proteomes" id="UP000528555"/>
    </source>
</evidence>
<dbReference type="InterPro" id="IPR025877">
    <property type="entry name" value="MobA-like_NTP_Trfase"/>
</dbReference>
<dbReference type="NCBIfam" id="TIGR03309">
    <property type="entry name" value="matur_yqeB"/>
    <property type="match status" value="1"/>
</dbReference>
<sequence>MKKIHAILLAAGNSRRFDGNKLLYPYRGKPMYRHILERISEAAVSESEGCKMGIRVLVSQYEEILKDGSEEGYLCLKNTKPEQGISRSIRMGIEAVEESESYEPGDGILFSVCDQPKLTLETLKRLMESFTSSEKGICAVAAAGDEAKMGNPVIFSDRYWGELKCLMKDQGGKVVVKKHLEDTVSVPAGDEAELQDIDCRADLKPFVIVRGGGDLATGTAHRLHREGCRVLILETKRPACIRRQVSFCEAVYEGSMEVEGVTAVRMDGSWDLAHQGLEHTEELKKEVEKVWAEGKIPVLVDPAGRSIENLHPDVLVDAILAKKNLGTTKEMAPLTIGLGPGFTAGQDVDVVIETMRGSTLGKIYREGSAIPNTGVPGMVAGYSKERVIHAPGSGTFRPEKAIGDLVTKGDVLGFLMPDHIPVTASMPGLLRGMIREGYPVTKGLKIMDIEPRIEERDLCFQISDKAKKIGDSVYQVIREYEDSKTEGQCSCVN</sequence>
<evidence type="ECO:0000313" key="2">
    <source>
        <dbReference type="EMBL" id="NSK15098.1"/>
    </source>
</evidence>
<dbReference type="AlphaFoldDB" id="A0A850HLD1"/>
<dbReference type="Pfam" id="PF12804">
    <property type="entry name" value="NTP_transf_3"/>
    <property type="match status" value="1"/>
</dbReference>
<proteinExistence type="predicted"/>
<dbReference type="RefSeq" id="WP_173814905.1">
    <property type="nucleotide sequence ID" value="NZ_JAAITX010000006.1"/>
</dbReference>
<name>A0A850HLD1_9FIRM</name>
<dbReference type="EMBL" id="JAAITX010000006">
    <property type="protein sequence ID" value="NVH58871.1"/>
    <property type="molecule type" value="Genomic_DNA"/>
</dbReference>
<evidence type="ECO:0000313" key="3">
    <source>
        <dbReference type="EMBL" id="NVH58871.1"/>
    </source>
</evidence>
<dbReference type="Gene3D" id="3.90.550.10">
    <property type="entry name" value="Spore Coat Polysaccharide Biosynthesis Protein SpsA, Chain A"/>
    <property type="match status" value="1"/>
</dbReference>
<keyword evidence="4" id="KW-1185">Reference proteome</keyword>
<gene>
    <name evidence="3" type="ORF">G5A66_09490</name>
    <name evidence="2" type="ORF">G5A75_09515</name>
</gene>
<dbReference type="InterPro" id="IPR017695">
    <property type="entry name" value="Se-dep_Mo_hydrolase_YqeB"/>
</dbReference>
<dbReference type="SUPFAM" id="SSF53448">
    <property type="entry name" value="Nucleotide-diphospho-sugar transferases"/>
    <property type="match status" value="1"/>
</dbReference>
<dbReference type="CDD" id="cd04182">
    <property type="entry name" value="GT_2_like_f"/>
    <property type="match status" value="1"/>
</dbReference>
<dbReference type="InterPro" id="IPR029044">
    <property type="entry name" value="Nucleotide-diphossugar_trans"/>
</dbReference>
<protein>
    <submittedName>
        <fullName evidence="3">EF2563 family selenium-dependent molybdenum hydroxylase system protein</fullName>
    </submittedName>
</protein>
<dbReference type="EMBL" id="JAAIUO010000006">
    <property type="protein sequence ID" value="NSK15098.1"/>
    <property type="molecule type" value="Genomic_DNA"/>
</dbReference>
<organism evidence="3 4">
    <name type="scientific">Dorea phocaeensis</name>
    <dbReference type="NCBI Taxonomy" id="2040291"/>
    <lineage>
        <taxon>Bacteria</taxon>
        <taxon>Bacillati</taxon>
        <taxon>Bacillota</taxon>
        <taxon>Clostridia</taxon>
        <taxon>Lachnospirales</taxon>
        <taxon>Lachnospiraceae</taxon>
        <taxon>Dorea</taxon>
    </lineage>
</organism>
<dbReference type="Proteomes" id="UP000701680">
    <property type="component" value="Unassembled WGS sequence"/>
</dbReference>
<comment type="caution">
    <text evidence="3">The sequence shown here is derived from an EMBL/GenBank/DDBJ whole genome shotgun (WGS) entry which is preliminary data.</text>
</comment>
<dbReference type="PANTHER" id="PTHR43777">
    <property type="entry name" value="MOLYBDENUM COFACTOR CYTIDYLYLTRANSFERASE"/>
    <property type="match status" value="1"/>
</dbReference>
<reference evidence="4 5" key="1">
    <citation type="journal article" date="2020" name="Cell Host Microbe">
        <title>Functional and Genomic Variation between Human-Derived Isolates of Lachnospiraceae Reveals Inter- and Intra-Species Diversity.</title>
        <authorList>
            <person name="Sorbara M.T."/>
            <person name="Littmann E.R."/>
            <person name="Fontana E."/>
            <person name="Moody T.U."/>
            <person name="Kohout C.E."/>
            <person name="Gjonbalaj M."/>
            <person name="Eaton V."/>
            <person name="Seok R."/>
            <person name="Leiner I.M."/>
            <person name="Pamer E.G."/>
        </authorList>
    </citation>
    <scope>NUCLEOTIDE SEQUENCE [LARGE SCALE GENOMIC DNA]</scope>
    <source>
        <strain evidence="3 4">MSK.17.11</strain>
        <strain evidence="2 5">MSK.17.38</strain>
    </source>
</reference>
<accession>A0A850HLD1</accession>